<dbReference type="Pfam" id="PF00743">
    <property type="entry name" value="FMO-like"/>
    <property type="match status" value="1"/>
</dbReference>
<dbReference type="GO" id="GO:0050661">
    <property type="term" value="F:NADP binding"/>
    <property type="evidence" value="ECO:0007669"/>
    <property type="project" value="InterPro"/>
</dbReference>
<proteinExistence type="inferred from homology"/>
<sequence>MGSIAAPNAKVQASCWVPFNDQPLHHPRRLKVACIGAGVSGLLFAYKCKFDKQLADCVDLRIYEKNAEVGGTWLVNRYPGVACDVPAHIYTFPFEPNPNWSSFYAGGTEILQYIKDTTKKYGLADNIQFKTELTSAVWDDANGKYHLKLVKDGGRTTEEDVDVLINGTGFLSKWSWPKIPGLETFKGKLVHTADWDESIEWKEKNVAVIGNGSSGIQVVSELQPAAAKLVNYIRGPTWISPNMAAEFTPDGKNFVFSEEERKKFNESPEELRKLRKDITHGFNKLFQMLLDGSEANNAAQKVFREQMEERLGRDPELCAKLIPTYKAGCRRLSPGEGYLEALQEPNSRIEFGQIKEITATGITTTDSSDDFDIIVCATGFNTSFIPPWHMVGKGGAVLSKQWEDHPEAYIGACVSNFPNFFIFTGPNSPVAHGSLISVMDWTANYIGQWCKKIAMDDIRSATVKEEASAEYNEYTQEVLKRTVWTSGCRSWFKNGTVDGRVFAMYGGSVLHYKELTESFRTEDFELEYCSKNRFRIMGNGLTSREVNQEDLAFYVDK</sequence>
<comment type="caution">
    <text evidence="5">The sequence shown here is derived from an EMBL/GenBank/DDBJ whole genome shotgun (WGS) entry which is preliminary data.</text>
</comment>
<dbReference type="OrthoDB" id="74360at2759"/>
<evidence type="ECO:0000256" key="1">
    <source>
        <dbReference type="ARBA" id="ARBA00010139"/>
    </source>
</evidence>
<dbReference type="AlphaFoldDB" id="A0A0N0DBP7"/>
<keyword evidence="5" id="KW-0503">Monooxygenase</keyword>
<dbReference type="Proteomes" id="UP000037904">
    <property type="component" value="Unassembled WGS sequence"/>
</dbReference>
<evidence type="ECO:0000313" key="5">
    <source>
        <dbReference type="EMBL" id="KPA37064.1"/>
    </source>
</evidence>
<name>A0A0N0DBP7_FUSLA</name>
<keyword evidence="2" id="KW-0285">Flavoprotein</keyword>
<reference evidence="5 6" key="1">
    <citation type="submission" date="2015-04" db="EMBL/GenBank/DDBJ databases">
        <title>The draft genome sequence of Fusarium langsethiae, a T-2/HT-2 mycotoxin producer.</title>
        <authorList>
            <person name="Lysoe E."/>
            <person name="Divon H.H."/>
            <person name="Terzi V."/>
            <person name="Orru L."/>
            <person name="Lamontanara A."/>
            <person name="Kolseth A.-K."/>
            <person name="Frandsen R.J."/>
            <person name="Nielsen K."/>
            <person name="Thrane U."/>
        </authorList>
    </citation>
    <scope>NUCLEOTIDE SEQUENCE [LARGE SCALE GENOMIC DNA]</scope>
    <source>
        <strain evidence="5 6">Fl201059</strain>
    </source>
</reference>
<dbReference type="Gene3D" id="3.50.50.60">
    <property type="entry name" value="FAD/NAD(P)-binding domain"/>
    <property type="match status" value="2"/>
</dbReference>
<keyword evidence="6" id="KW-1185">Reference proteome</keyword>
<dbReference type="GO" id="GO:0004499">
    <property type="term" value="F:N,N-dimethylaniline monooxygenase activity"/>
    <property type="evidence" value="ECO:0007669"/>
    <property type="project" value="InterPro"/>
</dbReference>
<dbReference type="InterPro" id="IPR020946">
    <property type="entry name" value="Flavin_mOase-like"/>
</dbReference>
<organism evidence="5 6">
    <name type="scientific">Fusarium langsethiae</name>
    <dbReference type="NCBI Taxonomy" id="179993"/>
    <lineage>
        <taxon>Eukaryota</taxon>
        <taxon>Fungi</taxon>
        <taxon>Dikarya</taxon>
        <taxon>Ascomycota</taxon>
        <taxon>Pezizomycotina</taxon>
        <taxon>Sordariomycetes</taxon>
        <taxon>Hypocreomycetidae</taxon>
        <taxon>Hypocreales</taxon>
        <taxon>Nectriaceae</taxon>
        <taxon>Fusarium</taxon>
    </lineage>
</organism>
<accession>A0A0N0DBP7</accession>
<dbReference type="PANTHER" id="PTHR42877:SF11">
    <property type="entry name" value="MONOOXYGENASE, PUTATIVE (AFU_ORTHOLOGUE AFUA_6G13790)-RELATED"/>
    <property type="match status" value="1"/>
</dbReference>
<keyword evidence="4" id="KW-0560">Oxidoreductase</keyword>
<dbReference type="SUPFAM" id="SSF51905">
    <property type="entry name" value="FAD/NAD(P)-binding domain"/>
    <property type="match status" value="2"/>
</dbReference>
<dbReference type="EMBL" id="JXCE01000485">
    <property type="protein sequence ID" value="KPA37064.1"/>
    <property type="molecule type" value="Genomic_DNA"/>
</dbReference>
<keyword evidence="3" id="KW-0274">FAD</keyword>
<evidence type="ECO:0000256" key="2">
    <source>
        <dbReference type="ARBA" id="ARBA00022630"/>
    </source>
</evidence>
<evidence type="ECO:0000256" key="3">
    <source>
        <dbReference type="ARBA" id="ARBA00022827"/>
    </source>
</evidence>
<comment type="similarity">
    <text evidence="1">Belongs to the FAD-binding monooxygenase family.</text>
</comment>
<dbReference type="GO" id="GO:0050660">
    <property type="term" value="F:flavin adenine dinucleotide binding"/>
    <property type="evidence" value="ECO:0007669"/>
    <property type="project" value="InterPro"/>
</dbReference>
<dbReference type="InterPro" id="IPR051209">
    <property type="entry name" value="FAD-bind_Monooxygenase_sf"/>
</dbReference>
<gene>
    <name evidence="5" type="ORF">FLAG1_10140</name>
</gene>
<evidence type="ECO:0000256" key="4">
    <source>
        <dbReference type="ARBA" id="ARBA00023002"/>
    </source>
</evidence>
<protein>
    <submittedName>
        <fullName evidence="5">Monooxygenase</fullName>
    </submittedName>
</protein>
<dbReference type="PANTHER" id="PTHR42877">
    <property type="entry name" value="L-ORNITHINE N(5)-MONOOXYGENASE-RELATED"/>
    <property type="match status" value="1"/>
</dbReference>
<evidence type="ECO:0000313" key="6">
    <source>
        <dbReference type="Proteomes" id="UP000037904"/>
    </source>
</evidence>
<dbReference type="InterPro" id="IPR036188">
    <property type="entry name" value="FAD/NAD-bd_sf"/>
</dbReference>